<organism evidence="1">
    <name type="scientific">marine sediment metagenome</name>
    <dbReference type="NCBI Taxonomy" id="412755"/>
    <lineage>
        <taxon>unclassified sequences</taxon>
        <taxon>metagenomes</taxon>
        <taxon>ecological metagenomes</taxon>
    </lineage>
</organism>
<proteinExistence type="predicted"/>
<dbReference type="AlphaFoldDB" id="A0A0F9JBY8"/>
<gene>
    <name evidence="1" type="ORF">LCGC14_1775380</name>
</gene>
<comment type="caution">
    <text evidence="1">The sequence shown here is derived from an EMBL/GenBank/DDBJ whole genome shotgun (WGS) entry which is preliminary data.</text>
</comment>
<dbReference type="EMBL" id="LAZR01016705">
    <property type="protein sequence ID" value="KKM03346.1"/>
    <property type="molecule type" value="Genomic_DNA"/>
</dbReference>
<protein>
    <submittedName>
        <fullName evidence="1">Uncharacterized protein</fullName>
    </submittedName>
</protein>
<sequence>METELSEFELSDLITDLEEHGFIVLPPSKGELTELLLKWYKRPLPDQLELKEWLRNRLID</sequence>
<reference evidence="1" key="1">
    <citation type="journal article" date="2015" name="Nature">
        <title>Complex archaea that bridge the gap between prokaryotes and eukaryotes.</title>
        <authorList>
            <person name="Spang A."/>
            <person name="Saw J.H."/>
            <person name="Jorgensen S.L."/>
            <person name="Zaremba-Niedzwiedzka K."/>
            <person name="Martijn J."/>
            <person name="Lind A.E."/>
            <person name="van Eijk R."/>
            <person name="Schleper C."/>
            <person name="Guy L."/>
            <person name="Ettema T.J."/>
        </authorList>
    </citation>
    <scope>NUCLEOTIDE SEQUENCE</scope>
</reference>
<accession>A0A0F9JBY8</accession>
<name>A0A0F9JBY8_9ZZZZ</name>
<evidence type="ECO:0000313" key="1">
    <source>
        <dbReference type="EMBL" id="KKM03346.1"/>
    </source>
</evidence>